<dbReference type="Proteomes" id="UP000246991">
    <property type="component" value="Unassembled WGS sequence"/>
</dbReference>
<reference evidence="1 2" key="1">
    <citation type="submission" date="2018-03" db="EMBL/GenBank/DDBJ databases">
        <title>Genomes of Pezizomycetes fungi and the evolution of truffles.</title>
        <authorList>
            <person name="Murat C."/>
            <person name="Payen T."/>
            <person name="Noel B."/>
            <person name="Kuo A."/>
            <person name="Martin F.M."/>
        </authorList>
    </citation>
    <scope>NUCLEOTIDE SEQUENCE [LARGE SCALE GENOMIC DNA]</scope>
    <source>
        <strain evidence="1">091103-1</strain>
    </source>
</reference>
<gene>
    <name evidence="1" type="ORF">C7212DRAFT_280545</name>
</gene>
<protein>
    <submittedName>
        <fullName evidence="1">Uncharacterized protein</fullName>
    </submittedName>
</protein>
<proteinExistence type="predicted"/>
<keyword evidence="2" id="KW-1185">Reference proteome</keyword>
<evidence type="ECO:0000313" key="2">
    <source>
        <dbReference type="Proteomes" id="UP000246991"/>
    </source>
</evidence>
<sequence>MAFFTYQITYWAWVKMEKEEVRSEKESTCFSFLFSPFFLLIGRRGGFGSRGGGFEVAGWG</sequence>
<accession>A0A317SP43</accession>
<evidence type="ECO:0000313" key="1">
    <source>
        <dbReference type="EMBL" id="PWW76232.1"/>
    </source>
</evidence>
<name>A0A317SP43_9PEZI</name>
<dbReference type="AlphaFoldDB" id="A0A317SP43"/>
<organism evidence="1 2">
    <name type="scientific">Tuber magnatum</name>
    <name type="common">white Piedmont truffle</name>
    <dbReference type="NCBI Taxonomy" id="42249"/>
    <lineage>
        <taxon>Eukaryota</taxon>
        <taxon>Fungi</taxon>
        <taxon>Dikarya</taxon>
        <taxon>Ascomycota</taxon>
        <taxon>Pezizomycotina</taxon>
        <taxon>Pezizomycetes</taxon>
        <taxon>Pezizales</taxon>
        <taxon>Tuberaceae</taxon>
        <taxon>Tuber</taxon>
    </lineage>
</organism>
<dbReference type="EMBL" id="PYWC01000035">
    <property type="protein sequence ID" value="PWW76232.1"/>
    <property type="molecule type" value="Genomic_DNA"/>
</dbReference>
<comment type="caution">
    <text evidence="1">The sequence shown here is derived from an EMBL/GenBank/DDBJ whole genome shotgun (WGS) entry which is preliminary data.</text>
</comment>